<dbReference type="Gene3D" id="3.30.560.10">
    <property type="entry name" value="Glucose Oxidase, domain 3"/>
    <property type="match status" value="1"/>
</dbReference>
<dbReference type="PIRSF" id="PIRSF000137">
    <property type="entry name" value="Alcohol_oxidase"/>
    <property type="match status" value="1"/>
</dbReference>
<comment type="cofactor">
    <cofactor evidence="1">
        <name>FAD</name>
        <dbReference type="ChEBI" id="CHEBI:57692"/>
    </cofactor>
</comment>
<feature type="domain" description="Glucose-methanol-choline oxidoreductase N-terminal" evidence="5">
    <location>
        <begin position="265"/>
        <end position="279"/>
    </location>
</feature>
<evidence type="ECO:0000313" key="7">
    <source>
        <dbReference type="Proteomes" id="UP000809587"/>
    </source>
</evidence>
<dbReference type="SUPFAM" id="SSF51905">
    <property type="entry name" value="FAD/NAD(P)-binding domain"/>
    <property type="match status" value="1"/>
</dbReference>
<dbReference type="PANTHER" id="PTHR11552">
    <property type="entry name" value="GLUCOSE-METHANOL-CHOLINE GMC OXIDOREDUCTASE"/>
    <property type="match status" value="1"/>
</dbReference>
<reference evidence="6 7" key="1">
    <citation type="submission" date="2021-02" db="EMBL/GenBank/DDBJ databases">
        <authorList>
            <person name="Lee D.-H."/>
        </authorList>
    </citation>
    <scope>NUCLEOTIDE SEQUENCE [LARGE SCALE GENOMIC DNA]</scope>
    <source>
        <strain evidence="6 7">MMS20-R2-29</strain>
    </source>
</reference>
<dbReference type="InterPro" id="IPR012132">
    <property type="entry name" value="GMC_OxRdtase"/>
</dbReference>
<dbReference type="PROSITE" id="PS00624">
    <property type="entry name" value="GMC_OXRED_2"/>
    <property type="match status" value="1"/>
</dbReference>
<keyword evidence="3" id="KW-0285">Flavoprotein</keyword>
<dbReference type="EMBL" id="JAFEUO010000004">
    <property type="protein sequence ID" value="MBM7083809.1"/>
    <property type="molecule type" value="Genomic_DNA"/>
</dbReference>
<evidence type="ECO:0000256" key="3">
    <source>
        <dbReference type="ARBA" id="ARBA00022630"/>
    </source>
</evidence>
<dbReference type="RefSeq" id="WP_204959001.1">
    <property type="nucleotide sequence ID" value="NZ_JAFEUO010000004.1"/>
</dbReference>
<keyword evidence="4" id="KW-0274">FAD</keyword>
<evidence type="ECO:0000313" key="6">
    <source>
        <dbReference type="EMBL" id="MBM7083809.1"/>
    </source>
</evidence>
<comment type="similarity">
    <text evidence="2">Belongs to the GMC oxidoreductase family.</text>
</comment>
<dbReference type="Pfam" id="PF05199">
    <property type="entry name" value="GMC_oxred_C"/>
    <property type="match status" value="1"/>
</dbReference>
<dbReference type="PANTHER" id="PTHR11552:SF147">
    <property type="entry name" value="CHOLINE DEHYDROGENASE, MITOCHONDRIAL"/>
    <property type="match status" value="1"/>
</dbReference>
<dbReference type="InterPro" id="IPR036188">
    <property type="entry name" value="FAD/NAD-bd_sf"/>
</dbReference>
<evidence type="ECO:0000256" key="4">
    <source>
        <dbReference type="ARBA" id="ARBA00022827"/>
    </source>
</evidence>
<protein>
    <submittedName>
        <fullName evidence="6">GMC family oxidoreductase N-terminal domain-containing protein</fullName>
    </submittedName>
</protein>
<dbReference type="InterPro" id="IPR007867">
    <property type="entry name" value="GMC_OxRtase_C"/>
</dbReference>
<gene>
    <name evidence="6" type="ORF">JQN84_14915</name>
</gene>
<dbReference type="Proteomes" id="UP000809587">
    <property type="component" value="Unassembled WGS sequence"/>
</dbReference>
<dbReference type="InterPro" id="IPR000172">
    <property type="entry name" value="GMC_OxRdtase_N"/>
</dbReference>
<dbReference type="PROSITE" id="PS51257">
    <property type="entry name" value="PROKAR_LIPOPROTEIN"/>
    <property type="match status" value="1"/>
</dbReference>
<comment type="caution">
    <text evidence="6">The sequence shown here is derived from an EMBL/GenBank/DDBJ whole genome shotgun (WGS) entry which is preliminary data.</text>
</comment>
<proteinExistence type="inferred from homology"/>
<name>A0ABS2JDD7_9ACTN</name>
<evidence type="ECO:0000256" key="2">
    <source>
        <dbReference type="ARBA" id="ARBA00010790"/>
    </source>
</evidence>
<sequence length="544" mass="58776">MDGDERLPSPGPDGPDRATYDYVIVGAGTAGCVLAARLTEDPDVTVCLVEAGPTDDVENIRVPALGGKLCRTRYDWDYDSHDEPQLNGRRLYLPRGRVLGGTSAMNGMVHIRGHRTDFDDWNQPGWTGPELLPYFLRCEDNERGASPYHGAGGPLPVSENRSRNPMSTAFVQAAIEAGFAANDDFNGAEQDGFGYYQVNQRDGRRCSSAAAYLHPVRGRANLTVRTHLQVHRVLVERRVATGVLCRQLDRRVELRAAREVIVAAGAYNSPQLLMLSGIGPADQLTGLGIPVLVDQPEVGRNLQDHPSTYLVFTHDQPVSLLSANEERYVRQFEQEGTGPLSSNVPEVGGFVRTRDGLAAPDVQFHALPVTFVDCALGVPPGHGISFGPCVLRPASRGEVSLASDDPTAKPRIRHRYYDDPDDVRVMLAGLRIALAIARQAALRPYTQGRFTHPASDSDADLRAFVRATTQSIFHPAGTCAIGTVLDPELRVRGVDGLRVVDASVLPLIPRGNTNAPTVAVAERAADLIRGRSVGSEPATAAGVR</sequence>
<organism evidence="6 7">
    <name type="scientific">Micromonospora humidisoli</name>
    <dbReference type="NCBI Taxonomy" id="2807622"/>
    <lineage>
        <taxon>Bacteria</taxon>
        <taxon>Bacillati</taxon>
        <taxon>Actinomycetota</taxon>
        <taxon>Actinomycetes</taxon>
        <taxon>Micromonosporales</taxon>
        <taxon>Micromonosporaceae</taxon>
        <taxon>Micromonospora</taxon>
    </lineage>
</organism>
<evidence type="ECO:0000256" key="1">
    <source>
        <dbReference type="ARBA" id="ARBA00001974"/>
    </source>
</evidence>
<dbReference type="Gene3D" id="3.50.50.60">
    <property type="entry name" value="FAD/NAD(P)-binding domain"/>
    <property type="match status" value="1"/>
</dbReference>
<keyword evidence="7" id="KW-1185">Reference proteome</keyword>
<dbReference type="SUPFAM" id="SSF54373">
    <property type="entry name" value="FAD-linked reductases, C-terminal domain"/>
    <property type="match status" value="1"/>
</dbReference>
<evidence type="ECO:0000259" key="5">
    <source>
        <dbReference type="PROSITE" id="PS00624"/>
    </source>
</evidence>
<dbReference type="Pfam" id="PF00732">
    <property type="entry name" value="GMC_oxred_N"/>
    <property type="match status" value="1"/>
</dbReference>
<accession>A0ABS2JDD7</accession>